<dbReference type="HAMAP" id="MF_00761">
    <property type="entry name" value="UPF0303"/>
    <property type="match status" value="1"/>
</dbReference>
<evidence type="ECO:0000313" key="1">
    <source>
        <dbReference type="EMBL" id="KAJ8662665.1"/>
    </source>
</evidence>
<sequence length="159" mass="17850">MSNTTDLKALCATLLEQEAKLQFTKFTSEDALQLGLKLIENAKAYTRPVLVDITLAGHQLFHYAMQGTGPDNNEWVLRKNKTVMRFRHSSFYMGRYCASQNKTLEEKYYVSEQEYAAHGGAFPLIIKDVGVVGTITVSGLAQEDDHALVVRTVQEYIGQ</sequence>
<dbReference type="NCBIfam" id="NF002696">
    <property type="entry name" value="PRK02487.1-5"/>
    <property type="match status" value="1"/>
</dbReference>
<dbReference type="Proteomes" id="UP001234581">
    <property type="component" value="Unassembled WGS sequence"/>
</dbReference>
<dbReference type="PIRSF" id="PIRSF008757">
    <property type="entry name" value="UCP008757"/>
    <property type="match status" value="1"/>
</dbReference>
<protein>
    <submittedName>
        <fullName evidence="1">Uncharacterized protein</fullName>
    </submittedName>
</protein>
<accession>A0AAD7VBW2</accession>
<proteinExistence type="inferred from homology"/>
<dbReference type="AlphaFoldDB" id="A0AAD7VBW2"/>
<dbReference type="EMBL" id="JARTCD010000004">
    <property type="protein sequence ID" value="KAJ8662665.1"/>
    <property type="molecule type" value="Genomic_DNA"/>
</dbReference>
<dbReference type="RefSeq" id="XP_058347578.1">
    <property type="nucleotide sequence ID" value="XM_058481721.1"/>
</dbReference>
<comment type="caution">
    <text evidence="1">The sequence shown here is derived from an EMBL/GenBank/DDBJ whole genome shotgun (WGS) entry which is preliminary data.</text>
</comment>
<gene>
    <name evidence="1" type="ORF">O0I10_001629</name>
</gene>
<dbReference type="GeneID" id="83209047"/>
<dbReference type="Pfam" id="PF03928">
    <property type="entry name" value="HbpS-like"/>
    <property type="match status" value="1"/>
</dbReference>
<dbReference type="InterPro" id="IPR038084">
    <property type="entry name" value="PduO/GlcC-like_sf"/>
</dbReference>
<dbReference type="InterPro" id="IPR005624">
    <property type="entry name" value="PduO/GlcC-like"/>
</dbReference>
<organism evidence="1 2">
    <name type="scientific">Lichtheimia ornata</name>
    <dbReference type="NCBI Taxonomy" id="688661"/>
    <lineage>
        <taxon>Eukaryota</taxon>
        <taxon>Fungi</taxon>
        <taxon>Fungi incertae sedis</taxon>
        <taxon>Mucoromycota</taxon>
        <taxon>Mucoromycotina</taxon>
        <taxon>Mucoromycetes</taxon>
        <taxon>Mucorales</taxon>
        <taxon>Lichtheimiaceae</taxon>
        <taxon>Lichtheimia</taxon>
    </lineage>
</organism>
<dbReference type="InterPro" id="IPR010371">
    <property type="entry name" value="YBR137W-like"/>
</dbReference>
<dbReference type="SUPFAM" id="SSF143744">
    <property type="entry name" value="GlcG-like"/>
    <property type="match status" value="1"/>
</dbReference>
<dbReference type="Gene3D" id="3.30.450.150">
    <property type="entry name" value="Haem-degrading domain"/>
    <property type="match status" value="1"/>
</dbReference>
<keyword evidence="2" id="KW-1185">Reference proteome</keyword>
<dbReference type="PANTHER" id="PTHR28255">
    <property type="match status" value="1"/>
</dbReference>
<evidence type="ECO:0000313" key="2">
    <source>
        <dbReference type="Proteomes" id="UP001234581"/>
    </source>
</evidence>
<reference evidence="1 2" key="1">
    <citation type="submission" date="2023-03" db="EMBL/GenBank/DDBJ databases">
        <title>Genome sequence of Lichtheimia ornata CBS 291.66.</title>
        <authorList>
            <person name="Mohabir J.T."/>
            <person name="Shea T.P."/>
            <person name="Kurbessoian T."/>
            <person name="Berby B."/>
            <person name="Fontaine J."/>
            <person name="Livny J."/>
            <person name="Gnirke A."/>
            <person name="Stajich J.E."/>
            <person name="Cuomo C.A."/>
        </authorList>
    </citation>
    <scope>NUCLEOTIDE SEQUENCE [LARGE SCALE GENOMIC DNA]</scope>
    <source>
        <strain evidence="1">CBS 291.66</strain>
    </source>
</reference>
<name>A0AAD7VBW2_9FUNG</name>
<dbReference type="PANTHER" id="PTHR28255:SF1">
    <property type="entry name" value="UPF0303 PROTEIN YBR137W"/>
    <property type="match status" value="1"/>
</dbReference>